<dbReference type="RefSeq" id="WP_169484670.1">
    <property type="nucleotide sequence ID" value="NZ_JABBGJ010000005.1"/>
</dbReference>
<comment type="caution">
    <text evidence="1">The sequence shown here is derived from an EMBL/GenBank/DDBJ whole genome shotgun (WGS) entry which is preliminary data.</text>
</comment>
<dbReference type="AlphaFoldDB" id="A0A848IDH5"/>
<reference evidence="1 2" key="1">
    <citation type="submission" date="2020-04" db="EMBL/GenBank/DDBJ databases">
        <title>Paraburkholderia sp. RP-4-7 isolated from soil.</title>
        <authorList>
            <person name="Dahal R.H."/>
        </authorList>
    </citation>
    <scope>NUCLEOTIDE SEQUENCE [LARGE SCALE GENOMIC DNA]</scope>
    <source>
        <strain evidence="1 2">RP-4-7</strain>
    </source>
</reference>
<dbReference type="SUPFAM" id="SSF51735">
    <property type="entry name" value="NAD(P)-binding Rossmann-fold domains"/>
    <property type="match status" value="1"/>
</dbReference>
<dbReference type="Gene3D" id="3.40.50.720">
    <property type="entry name" value="NAD(P)-binding Rossmann-like Domain"/>
    <property type="match status" value="1"/>
</dbReference>
<name>A0A848IDH5_9BURK</name>
<dbReference type="Proteomes" id="UP000544134">
    <property type="component" value="Unassembled WGS sequence"/>
</dbReference>
<accession>A0A848IDH5</accession>
<dbReference type="InterPro" id="IPR036291">
    <property type="entry name" value="NAD(P)-bd_dom_sf"/>
</dbReference>
<organism evidence="1 2">
    <name type="scientific">Paraburkholderia polaris</name>
    <dbReference type="NCBI Taxonomy" id="2728848"/>
    <lineage>
        <taxon>Bacteria</taxon>
        <taxon>Pseudomonadati</taxon>
        <taxon>Pseudomonadota</taxon>
        <taxon>Betaproteobacteria</taxon>
        <taxon>Burkholderiales</taxon>
        <taxon>Burkholderiaceae</taxon>
        <taxon>Paraburkholderia</taxon>
    </lineage>
</organism>
<evidence type="ECO:0000313" key="1">
    <source>
        <dbReference type="EMBL" id="NML97596.1"/>
    </source>
</evidence>
<evidence type="ECO:0008006" key="3">
    <source>
        <dbReference type="Google" id="ProtNLM"/>
    </source>
</evidence>
<protein>
    <recommendedName>
        <fullName evidence="3">NAD-dependent epimerase/dehydratase family protein</fullName>
    </recommendedName>
</protein>
<proteinExistence type="predicted"/>
<gene>
    <name evidence="1" type="ORF">HHL24_06480</name>
</gene>
<sequence>MRIVLIGATGMVGQGVLHACLDARDVTEIIVVGRRAPHDYEDPQINIVITAVRRIWPSSVLTTRIIGDAMLNVVHRGMPPRAILRPTDIYRLSSSYS</sequence>
<dbReference type="EMBL" id="JABBGJ010000005">
    <property type="protein sequence ID" value="NML97596.1"/>
    <property type="molecule type" value="Genomic_DNA"/>
</dbReference>
<evidence type="ECO:0000313" key="2">
    <source>
        <dbReference type="Proteomes" id="UP000544134"/>
    </source>
</evidence>
<keyword evidence="2" id="KW-1185">Reference proteome</keyword>